<dbReference type="GO" id="GO:0031267">
    <property type="term" value="F:small GTPase binding"/>
    <property type="evidence" value="ECO:0007669"/>
    <property type="project" value="TreeGrafter"/>
</dbReference>
<organism evidence="7 8">
    <name type="scientific">Malassezia vespertilionis</name>
    <dbReference type="NCBI Taxonomy" id="2020962"/>
    <lineage>
        <taxon>Eukaryota</taxon>
        <taxon>Fungi</taxon>
        <taxon>Dikarya</taxon>
        <taxon>Basidiomycota</taxon>
        <taxon>Ustilaginomycotina</taxon>
        <taxon>Malasseziomycetes</taxon>
        <taxon>Malasseziales</taxon>
        <taxon>Malasseziaceae</taxon>
        <taxon>Malassezia</taxon>
    </lineage>
</organism>
<comment type="subcellular location">
    <subcellularLocation>
        <location evidence="1">Golgi apparatus</location>
    </subcellularLocation>
</comment>
<dbReference type="GO" id="GO:0006888">
    <property type="term" value="P:endoplasmic reticulum to Golgi vesicle-mediated transport"/>
    <property type="evidence" value="ECO:0007669"/>
    <property type="project" value="TreeGrafter"/>
</dbReference>
<evidence type="ECO:0000313" key="7">
    <source>
        <dbReference type="EMBL" id="PKI84770.1"/>
    </source>
</evidence>
<evidence type="ECO:0000259" key="6">
    <source>
        <dbReference type="Pfam" id="PF10375"/>
    </source>
</evidence>
<feature type="coiled-coil region" evidence="4">
    <location>
        <begin position="124"/>
        <end position="236"/>
    </location>
</feature>
<reference evidence="7 8" key="1">
    <citation type="submission" date="2017-10" db="EMBL/GenBank/DDBJ databases">
        <title>A novel species of cold-tolerant Malassezia isolated from bats.</title>
        <authorList>
            <person name="Lorch J.M."/>
            <person name="Palmer J.M."/>
            <person name="Vanderwolf K.J."/>
            <person name="Schmidt K.Z."/>
            <person name="Verant M.L."/>
            <person name="Weller T.J."/>
            <person name="Blehert D.S."/>
        </authorList>
    </citation>
    <scope>NUCLEOTIDE SEQUENCE [LARGE SCALE GENOMIC DNA]</scope>
    <source>
        <strain evidence="7 8">NWHC:44797-103</strain>
    </source>
</reference>
<dbReference type="Pfam" id="PF10375">
    <property type="entry name" value="GRAB"/>
    <property type="match status" value="1"/>
</dbReference>
<dbReference type="CDD" id="cd07040">
    <property type="entry name" value="HP"/>
    <property type="match status" value="1"/>
</dbReference>
<evidence type="ECO:0000256" key="2">
    <source>
        <dbReference type="ARBA" id="ARBA00023034"/>
    </source>
</evidence>
<dbReference type="InterPro" id="IPR029033">
    <property type="entry name" value="His_PPase_superfam"/>
</dbReference>
<feature type="coiled-coil region" evidence="4">
    <location>
        <begin position="24"/>
        <end position="83"/>
    </location>
</feature>
<feature type="domain" description="GRIP-related Arf-binding" evidence="6">
    <location>
        <begin position="289"/>
        <end position="321"/>
    </location>
</feature>
<protein>
    <recommendedName>
        <fullName evidence="6">GRIP-related Arf-binding domain-containing protein</fullName>
    </recommendedName>
</protein>
<gene>
    <name evidence="7" type="ORF">MVES_000920</name>
</gene>
<dbReference type="Proteomes" id="UP000232875">
    <property type="component" value="Unassembled WGS sequence"/>
</dbReference>
<accession>A0A2N1JDZ3</accession>
<dbReference type="STRING" id="2020962.A0A2N1JDZ3"/>
<keyword evidence="8" id="KW-1185">Reference proteome</keyword>
<proteinExistence type="predicted"/>
<evidence type="ECO:0000313" key="8">
    <source>
        <dbReference type="Proteomes" id="UP000232875"/>
    </source>
</evidence>
<keyword evidence="2" id="KW-0333">Golgi apparatus</keyword>
<evidence type="ECO:0000256" key="1">
    <source>
        <dbReference type="ARBA" id="ARBA00004555"/>
    </source>
</evidence>
<evidence type="ECO:0000256" key="4">
    <source>
        <dbReference type="SAM" id="Coils"/>
    </source>
</evidence>
<dbReference type="GO" id="GO:0005794">
    <property type="term" value="C:Golgi apparatus"/>
    <property type="evidence" value="ECO:0007669"/>
    <property type="project" value="UniProtKB-SubCell"/>
</dbReference>
<dbReference type="PANTHER" id="PTHR18921:SF2">
    <property type="entry name" value="THYROID RECEPTOR-INTERACTING PROTEIN 11"/>
    <property type="match status" value="1"/>
</dbReference>
<keyword evidence="3 4" id="KW-0175">Coiled coil</keyword>
<dbReference type="EMBL" id="KZ454988">
    <property type="protein sequence ID" value="PKI84770.1"/>
    <property type="molecule type" value="Genomic_DNA"/>
</dbReference>
<sequence length="611" mass="69734">MPNEAEKEVTRGYDEEHAHIREERDMYEEKYNGLLAKLTQMRNTLGERLRDDAEELDRREQQIEKLTAQIDECHVTNSTLQEELVTSHADTDRMSSEIDTLRAHIAENTASVGSEKLNLVESRCRELQQTMDAQRVDLDRWENAYLDERSRKEELESRIVALEKAMRDAESREEQHSYFIEQEKLVARQLQQALEDLQITHEQDAHRAVENMQEELDKTEAELETYKIRLHDTEVQLHGTREAAGKCAALEQEVKEKNIFIGKLRHEAVILNEHLTDALRKIRQDSPESFLTLPRADSKRFEVLGLIGTVLQWDDEEREKAGLKKSNEGSKGFGFLGLGALRSNTQSTEQASDEPVSNLFVEFLLTEVERGRGGNPSASKDIKQGAKSDQFDLRRLGELERADTPACHSEHFSRSDSSSLLFVSLMRFSYLSLLLLSFAAIVNTFQYPMAASKKAEKLDAEIFLIRHGEKDPDGAIGLNPTGEQRAECVTKLFSRGDLKVDYIIVQDYKSNGKRIRPYMTVKGLGKKLNINVDHHCDRDDEDCALDSIKKAVSKGAKRVLVCWEHDALSDIAELLGVDGLKYPSDRFDLVYQVYQGKLEKVFSEDCPKLDK</sequence>
<evidence type="ECO:0000256" key="3">
    <source>
        <dbReference type="ARBA" id="ARBA00023054"/>
    </source>
</evidence>
<feature type="region of interest" description="Disordered" evidence="5">
    <location>
        <begin position="1"/>
        <end position="20"/>
    </location>
</feature>
<dbReference type="Gene3D" id="3.40.50.1240">
    <property type="entry name" value="Phosphoglycerate mutase-like"/>
    <property type="match status" value="1"/>
</dbReference>
<dbReference type="PANTHER" id="PTHR18921">
    <property type="entry name" value="MYOSIN HEAVY CHAIN - RELATED"/>
    <property type="match status" value="1"/>
</dbReference>
<dbReference type="InterPro" id="IPR019459">
    <property type="entry name" value="GRAB"/>
</dbReference>
<name>A0A2N1JDZ3_9BASI</name>
<evidence type="ECO:0000256" key="5">
    <source>
        <dbReference type="SAM" id="MobiDB-lite"/>
    </source>
</evidence>
<dbReference type="AlphaFoldDB" id="A0A2N1JDZ3"/>
<dbReference type="OrthoDB" id="425925at2759"/>
<dbReference type="GO" id="GO:0007030">
    <property type="term" value="P:Golgi organization"/>
    <property type="evidence" value="ECO:0007669"/>
    <property type="project" value="TreeGrafter"/>
</dbReference>